<keyword evidence="3" id="KW-1185">Reference proteome</keyword>
<feature type="region of interest" description="Disordered" evidence="1">
    <location>
        <begin position="864"/>
        <end position="893"/>
    </location>
</feature>
<gene>
    <name evidence="2" type="ORF">CIT25_17705</name>
</gene>
<dbReference type="RefSeq" id="WP_095485859.1">
    <property type="nucleotide sequence ID" value="NZ_CP088151.1"/>
</dbReference>
<dbReference type="Gene3D" id="1.10.530.10">
    <property type="match status" value="1"/>
</dbReference>
<evidence type="ECO:0000256" key="1">
    <source>
        <dbReference type="SAM" id="MobiDB-lite"/>
    </source>
</evidence>
<sequence>MPKLPGLESLSGQPSGRSGRPIATYDGSAIGRGAAQLGGGAQSLASNLKVDAKRQEAEVDQATAFETQRRFLEFTAKQDDALVQAGQKAKPGAFGFRESYTKEYKDAAKEFFASVPEPLKGQYDVKLFQTEDSLAGRALTFERDQRKGYYTNTVNDGLTKIETSLYKNPAAFDQNLVEGNKFIDSIPDEDVSPIQKEAMRREWKSKAQLAALYGLPPEARVAALGGGEAPATSAGTGDPVDTVVSKIIGVESGGNPNAKNPTSSASGVGQFLDSTWVQTIRQHRPDIAAGKSAAQIIALKSDPVLGREMTKAFTQDNAEYLTNRGIATTPGNIYLAHFLGSGGVVNVLKADPGASIASVVGQDVVRANSFLAGKSVADTIAWANKKMGGKAGSGVVGTGPVDPRFDGMPWDQRSKIIDQAETKIRQDEAERRVSAQFDIENAASNAPISIQNTGVYTGAMPSQDQFIAAYGDKAAQKFAEFQDSLDTSQSMFKMRTMPADEIASLVESAEPTSTGDNAAAEQKRYDTLSNAASSITKAREADPATYVRQAFPVVNDQWNNAQSVGNYQSAVAASIAAQQQIGIQNIQPLPKAIAAGAVDTFKNDTIPQQDRIAAASSVIMATPDPAQRQILFNQMVAEGLPDITQGAFEALSRGDHGAANRLFQAAMVDPTKLAGAAKDGQKPADIDLAVQDSIMDDGQIGDLYYGLSDGTAENYTRAQRDSKLINNAVNLRLRNGETMDAAIAGVSKDLYGDVQAVTDANVQILVPKDQDAGAVVDGLQAALPDVRTALTTALAPPSDAPTADGTKAIMDAVTRDSINRVMSEGYFRNSADGYVFIDPYVGAAIADEQGNPIIFKPKAVVPGAPSSAFQGRTPEPGGGPSLDENGNPVVLQP</sequence>
<comment type="caution">
    <text evidence="2">The sequence shown here is derived from an EMBL/GenBank/DDBJ whole genome shotgun (WGS) entry which is preliminary data.</text>
</comment>
<dbReference type="CDD" id="cd00442">
    <property type="entry name" value="Lyz-like"/>
    <property type="match status" value="1"/>
</dbReference>
<dbReference type="EMBL" id="NPKI01000019">
    <property type="protein sequence ID" value="PAQ00902.1"/>
    <property type="molecule type" value="Genomic_DNA"/>
</dbReference>
<reference evidence="3" key="1">
    <citation type="submission" date="2017-08" db="EMBL/GenBank/DDBJ databases">
        <title>Mesorhizobium wenxinae sp. nov., a novel rhizobial species isolated from root nodules of chickpea (Cicer arietinum L.).</title>
        <authorList>
            <person name="Zhang J."/>
        </authorList>
    </citation>
    <scope>NUCLEOTIDE SEQUENCE [LARGE SCALE GENOMIC DNA]</scope>
    <source>
        <strain evidence="3">USDA 3392</strain>
    </source>
</reference>
<organism evidence="2 3">
    <name type="scientific">Mesorhizobium mediterraneum</name>
    <dbReference type="NCBI Taxonomy" id="43617"/>
    <lineage>
        <taxon>Bacteria</taxon>
        <taxon>Pseudomonadati</taxon>
        <taxon>Pseudomonadota</taxon>
        <taxon>Alphaproteobacteria</taxon>
        <taxon>Hyphomicrobiales</taxon>
        <taxon>Phyllobacteriaceae</taxon>
        <taxon>Mesorhizobium</taxon>
    </lineage>
</organism>
<evidence type="ECO:0008006" key="4">
    <source>
        <dbReference type="Google" id="ProtNLM"/>
    </source>
</evidence>
<dbReference type="Proteomes" id="UP000216215">
    <property type="component" value="Unassembled WGS sequence"/>
</dbReference>
<feature type="region of interest" description="Disordered" evidence="1">
    <location>
        <begin position="1"/>
        <end position="27"/>
    </location>
</feature>
<evidence type="ECO:0000313" key="3">
    <source>
        <dbReference type="Proteomes" id="UP000216215"/>
    </source>
</evidence>
<evidence type="ECO:0000313" key="2">
    <source>
        <dbReference type="EMBL" id="PAQ00902.1"/>
    </source>
</evidence>
<proteinExistence type="predicted"/>
<accession>A0AB36R841</accession>
<protein>
    <recommendedName>
        <fullName evidence="4">Transglycosylase SLT domain-containing protein</fullName>
    </recommendedName>
</protein>
<name>A0AB36R841_9HYPH</name>
<dbReference type="AlphaFoldDB" id="A0AB36R841"/>